<name>A0ABP0E8P0_9ASCO</name>
<dbReference type="Proteomes" id="UP001497600">
    <property type="component" value="Chromosome C"/>
</dbReference>
<protein>
    <submittedName>
        <fullName evidence="1">Uncharacterized protein</fullName>
    </submittedName>
</protein>
<organism evidence="1 2">
    <name type="scientific">[Candida] anglica</name>
    <dbReference type="NCBI Taxonomy" id="148631"/>
    <lineage>
        <taxon>Eukaryota</taxon>
        <taxon>Fungi</taxon>
        <taxon>Dikarya</taxon>
        <taxon>Ascomycota</taxon>
        <taxon>Saccharomycotina</taxon>
        <taxon>Pichiomycetes</taxon>
        <taxon>Debaryomycetaceae</taxon>
        <taxon>Kurtzmaniella</taxon>
    </lineage>
</organism>
<keyword evidence="2" id="KW-1185">Reference proteome</keyword>
<gene>
    <name evidence="1" type="ORF">CAAN4_C03466</name>
</gene>
<sequence>MANPTAATIKVKMTAQEKEALIMKEIRASSVKYEPKFEGSFLGNIFGIAFKTTA</sequence>
<proteinExistence type="predicted"/>
<dbReference type="EMBL" id="OZ004255">
    <property type="protein sequence ID" value="CAK7899607.1"/>
    <property type="molecule type" value="Genomic_DNA"/>
</dbReference>
<evidence type="ECO:0000313" key="2">
    <source>
        <dbReference type="Proteomes" id="UP001497600"/>
    </source>
</evidence>
<reference evidence="1 2" key="1">
    <citation type="submission" date="2024-01" db="EMBL/GenBank/DDBJ databases">
        <authorList>
            <consortium name="Genoscope - CEA"/>
            <person name="William W."/>
        </authorList>
    </citation>
    <scope>NUCLEOTIDE SEQUENCE [LARGE SCALE GENOMIC DNA]</scope>
    <source>
        <strain evidence="1 2">29B2s-10</strain>
    </source>
</reference>
<evidence type="ECO:0000313" key="1">
    <source>
        <dbReference type="EMBL" id="CAK7899607.1"/>
    </source>
</evidence>
<accession>A0ABP0E8P0</accession>